<dbReference type="Proteomes" id="UP000655588">
    <property type="component" value="Unassembled WGS sequence"/>
</dbReference>
<keyword evidence="2" id="KW-1185">Reference proteome</keyword>
<evidence type="ECO:0000313" key="2">
    <source>
        <dbReference type="Proteomes" id="UP000655588"/>
    </source>
</evidence>
<reference evidence="1" key="1">
    <citation type="submission" date="2019-11" db="EMBL/GenBank/DDBJ databases">
        <title>The nuclear and mitochondrial genomes of Frieseomelitta varia - a highly eusocial stingless bee (Meliponini) with a permanently sterile worker caste.</title>
        <authorList>
            <person name="Freitas F.C.P."/>
            <person name="Lourenco A.P."/>
            <person name="Nunes F.M.F."/>
            <person name="Paschoal A.R."/>
            <person name="Abreu F.C.P."/>
            <person name="Barbin F.O."/>
            <person name="Bataglia L."/>
            <person name="Cardoso-Junior C.A.M."/>
            <person name="Cervoni M.S."/>
            <person name="Silva S.R."/>
            <person name="Dalarmi F."/>
            <person name="Del Lama M.A."/>
            <person name="Depintor T.S."/>
            <person name="Ferreira K.M."/>
            <person name="Goria P.S."/>
            <person name="Jaskot M.C."/>
            <person name="Lago D.C."/>
            <person name="Luna-Lucena D."/>
            <person name="Moda L.M."/>
            <person name="Nascimento L."/>
            <person name="Pedrino M."/>
            <person name="Rabico F.O."/>
            <person name="Sanches F.C."/>
            <person name="Santos D.E."/>
            <person name="Santos C.G."/>
            <person name="Vieira J."/>
            <person name="Lopes T.F."/>
            <person name="Barchuk A.R."/>
            <person name="Hartfelder K."/>
            <person name="Simoes Z.L.P."/>
            <person name="Bitondi M.M.G."/>
            <person name="Pinheiro D.G."/>
        </authorList>
    </citation>
    <scope>NUCLEOTIDE SEQUENCE</scope>
    <source>
        <strain evidence="1">USP_RPSP 00005682</strain>
        <tissue evidence="1">Whole individual</tissue>
    </source>
</reference>
<gene>
    <name evidence="1" type="ORF">E2986_13508</name>
</gene>
<evidence type="ECO:0000313" key="1">
    <source>
        <dbReference type="EMBL" id="KAF3426342.1"/>
    </source>
</evidence>
<dbReference type="EMBL" id="WNWW01000326">
    <property type="protein sequence ID" value="KAF3426342.1"/>
    <property type="molecule type" value="Genomic_DNA"/>
</dbReference>
<sequence length="104" mass="11681">MTGRTMAVGFGDRVEALVCNYGPLDRNTSRELYEDGVPALCPSGTIRSSRYRALCRKCFPPRNVPSLPLSLSLYALHCLLTTSFDDIDNFFIEYIGSKGHIYRL</sequence>
<protein>
    <submittedName>
        <fullName evidence="1">Uncharacterized protein</fullName>
    </submittedName>
</protein>
<dbReference type="AlphaFoldDB" id="A0A833W7E5"/>
<proteinExistence type="predicted"/>
<organism evidence="1 2">
    <name type="scientific">Frieseomelitta varia</name>
    <dbReference type="NCBI Taxonomy" id="561572"/>
    <lineage>
        <taxon>Eukaryota</taxon>
        <taxon>Metazoa</taxon>
        <taxon>Ecdysozoa</taxon>
        <taxon>Arthropoda</taxon>
        <taxon>Hexapoda</taxon>
        <taxon>Insecta</taxon>
        <taxon>Pterygota</taxon>
        <taxon>Neoptera</taxon>
        <taxon>Endopterygota</taxon>
        <taxon>Hymenoptera</taxon>
        <taxon>Apocrita</taxon>
        <taxon>Aculeata</taxon>
        <taxon>Apoidea</taxon>
        <taxon>Anthophila</taxon>
        <taxon>Apidae</taxon>
        <taxon>Frieseomelitta</taxon>
    </lineage>
</organism>
<comment type="caution">
    <text evidence="1">The sequence shown here is derived from an EMBL/GenBank/DDBJ whole genome shotgun (WGS) entry which is preliminary data.</text>
</comment>
<name>A0A833W7E5_9HYME</name>
<accession>A0A833W7E5</accession>